<dbReference type="GO" id="GO:0005829">
    <property type="term" value="C:cytosol"/>
    <property type="evidence" value="ECO:0007669"/>
    <property type="project" value="TreeGrafter"/>
</dbReference>
<evidence type="ECO:0000256" key="7">
    <source>
        <dbReference type="ARBA" id="ARBA00022737"/>
    </source>
</evidence>
<evidence type="ECO:0000313" key="15">
    <source>
        <dbReference type="EMBL" id="KAK7053457.1"/>
    </source>
</evidence>
<comment type="caution">
    <text evidence="15">The sequence shown here is derived from an EMBL/GenBank/DDBJ whole genome shotgun (WGS) entry which is preliminary data.</text>
</comment>
<dbReference type="SUPFAM" id="SSF48452">
    <property type="entry name" value="TPR-like"/>
    <property type="match status" value="1"/>
</dbReference>
<keyword evidence="6 14" id="KW-0812">Transmembrane</keyword>
<dbReference type="AlphaFoldDB" id="A0AAW0DKZ5"/>
<feature type="repeat" description="TPR" evidence="12">
    <location>
        <begin position="573"/>
        <end position="606"/>
    </location>
</feature>
<evidence type="ECO:0000256" key="14">
    <source>
        <dbReference type="SAM" id="Phobius"/>
    </source>
</evidence>
<proteinExistence type="inferred from homology"/>
<comment type="similarity">
    <text evidence="4">Belongs to the peroxisomal targeting signal receptor family.</text>
</comment>
<keyword evidence="10 14" id="KW-0472">Membrane</keyword>
<evidence type="ECO:0000256" key="5">
    <source>
        <dbReference type="ARBA" id="ARBA00022490"/>
    </source>
</evidence>
<evidence type="ECO:0008006" key="17">
    <source>
        <dbReference type="Google" id="ProtNLM"/>
    </source>
</evidence>
<evidence type="ECO:0000256" key="3">
    <source>
        <dbReference type="ARBA" id="ARBA00004496"/>
    </source>
</evidence>
<dbReference type="Gene3D" id="1.25.40.10">
    <property type="entry name" value="Tetratricopeptide repeat domain"/>
    <property type="match status" value="1"/>
</dbReference>
<feature type="transmembrane region" description="Helical" evidence="14">
    <location>
        <begin position="878"/>
        <end position="908"/>
    </location>
</feature>
<dbReference type="InterPro" id="IPR004895">
    <property type="entry name" value="Prenylated_rab_accept_PRA1"/>
</dbReference>
<protein>
    <recommendedName>
        <fullName evidence="17">Peroxin-5</fullName>
    </recommendedName>
</protein>
<evidence type="ECO:0000256" key="8">
    <source>
        <dbReference type="ARBA" id="ARBA00022803"/>
    </source>
</evidence>
<evidence type="ECO:0000256" key="1">
    <source>
        <dbReference type="ARBA" id="ARBA00004141"/>
    </source>
</evidence>
<dbReference type="GO" id="GO:0005778">
    <property type="term" value="C:peroxisomal membrane"/>
    <property type="evidence" value="ECO:0007669"/>
    <property type="project" value="TreeGrafter"/>
</dbReference>
<feature type="region of interest" description="Disordered" evidence="13">
    <location>
        <begin position="1"/>
        <end position="26"/>
    </location>
</feature>
<dbReference type="InterPro" id="IPR019734">
    <property type="entry name" value="TPR_rpt"/>
</dbReference>
<dbReference type="Pfam" id="PF03208">
    <property type="entry name" value="PRA1"/>
    <property type="match status" value="1"/>
</dbReference>
<evidence type="ECO:0000256" key="2">
    <source>
        <dbReference type="ARBA" id="ARBA00004275"/>
    </source>
</evidence>
<dbReference type="Pfam" id="PF13181">
    <property type="entry name" value="TPR_8"/>
    <property type="match status" value="2"/>
</dbReference>
<keyword evidence="16" id="KW-1185">Reference proteome</keyword>
<feature type="transmembrane region" description="Helical" evidence="14">
    <location>
        <begin position="929"/>
        <end position="945"/>
    </location>
</feature>
<evidence type="ECO:0000256" key="4">
    <source>
        <dbReference type="ARBA" id="ARBA00005348"/>
    </source>
</evidence>
<accession>A0AAW0DKZ5</accession>
<organism evidence="15 16">
    <name type="scientific">Paramarasmius palmivorus</name>
    <dbReference type="NCBI Taxonomy" id="297713"/>
    <lineage>
        <taxon>Eukaryota</taxon>
        <taxon>Fungi</taxon>
        <taxon>Dikarya</taxon>
        <taxon>Basidiomycota</taxon>
        <taxon>Agaricomycotina</taxon>
        <taxon>Agaricomycetes</taxon>
        <taxon>Agaricomycetidae</taxon>
        <taxon>Agaricales</taxon>
        <taxon>Marasmiineae</taxon>
        <taxon>Marasmiaceae</taxon>
        <taxon>Paramarasmius</taxon>
    </lineage>
</organism>
<evidence type="ECO:0000256" key="12">
    <source>
        <dbReference type="PROSITE-ProRule" id="PRU00339"/>
    </source>
</evidence>
<dbReference type="EMBL" id="JAYKXP010000010">
    <property type="protein sequence ID" value="KAK7053457.1"/>
    <property type="molecule type" value="Genomic_DNA"/>
</dbReference>
<keyword evidence="8 12" id="KW-0802">TPR repeat</keyword>
<keyword evidence="11" id="KW-0576">Peroxisome</keyword>
<evidence type="ECO:0000256" key="13">
    <source>
        <dbReference type="SAM" id="MobiDB-lite"/>
    </source>
</evidence>
<evidence type="ECO:0000256" key="9">
    <source>
        <dbReference type="ARBA" id="ARBA00022989"/>
    </source>
</evidence>
<dbReference type="GO" id="GO:0005052">
    <property type="term" value="F:peroxisome matrix targeting signal-1 binding"/>
    <property type="evidence" value="ECO:0007669"/>
    <property type="project" value="TreeGrafter"/>
</dbReference>
<dbReference type="GO" id="GO:0016560">
    <property type="term" value="P:protein import into peroxisome matrix, docking"/>
    <property type="evidence" value="ECO:0007669"/>
    <property type="project" value="TreeGrafter"/>
</dbReference>
<sequence>MALPMLVGGAECGPSNPLQGLTKRFDQDRGVQQDLFTGARAGSSREAFRSQQAGPSTADRNDAAQFFNQTNRTPGFQTPDAFHMGALHGALPQSQGTPLQSMTADAGWATDFMQQQSFTPSASTTQLASSTSTIQGREMIQSPPIQQATTPAYSSGGVMPWNGGMPTWATRSMPNFAPQINQPAQQVDRPSSSFDHASWDKEFDAHQLAPTPQHQQPEQLAREKPQDYDELAHTAGLLLDTVREEQNPKFQNSQFMSLMTQLRDRKVVVEGNQFVENTGQTTTTDVKGKGKAVEQPFISNGMSMGSMLGTSSALRGDEQSGVQGQEDENDIYFSQENAEYTRFWNEMNSMKGVSSREKSHTWDTLQDSWERFEASEKGIRPVMHYKFQQNNPYMRGEARTRHHMMHSDERLESVLELEAVVQRDPTNAHSWFELGVKQQENEREQKAMQALQRAVELDPTHLPSWLALAVSYTNDGYRLGTYEAVKEWVMRNNRYKATVQEHLQRFPEPQDASVKEKFDGLVECLLAMVRQNPPAEVDADLQIALGVLFYTEEHYQKAEDCFLAALSVNSNDWLLYNRVGATTANRGEADKAIMYYNHALNLNPGYIRARYNLGISYINLRQYHEAAQHILSALQLQEADNTQGDDDTGNDRGVTSNALWDSLKTVSLHMERHDLATLCDRRDIEGETMLSANLNANSYPSSIPVQPYDHVDHLFFTSKFRLLLGDHIPHVLNIVVGHRDDSGCSANHLMSAAGTGQKRQSKAKRAQRRSRCVVEHKGIKSRKPNKPAQHTNLFFLPRSLASSLTSFNFTHLNTLEYFTMEAVMRVTDAVKSFRETRLSALRPPTEFFDYHRISRPADLNQATQRFALIAYLSFTGNYVLVIAALAIYALISNLVLLIALLFLVGGFTAINKFAPEPVQMGEHTITQKHLYIGLFVIGLPLLWYASPVWTFFWLAGASGVLILGHASLLEPGVESEYAQVQDTV</sequence>
<name>A0AAW0DKZ5_9AGAR</name>
<dbReference type="PROSITE" id="PS50005">
    <property type="entry name" value="TPR"/>
    <property type="match status" value="4"/>
</dbReference>
<feature type="repeat" description="TPR" evidence="12">
    <location>
        <begin position="539"/>
        <end position="572"/>
    </location>
</feature>
<gene>
    <name evidence="15" type="ORF">VNI00_004083</name>
</gene>
<dbReference type="SMART" id="SM00028">
    <property type="entry name" value="TPR"/>
    <property type="match status" value="4"/>
</dbReference>
<reference evidence="15 16" key="1">
    <citation type="submission" date="2024-01" db="EMBL/GenBank/DDBJ databases">
        <title>A draft genome for a cacao thread blight-causing isolate of Paramarasmius palmivorus.</title>
        <authorList>
            <person name="Baruah I.K."/>
            <person name="Bukari Y."/>
            <person name="Amoako-Attah I."/>
            <person name="Meinhardt L.W."/>
            <person name="Bailey B.A."/>
            <person name="Cohen S.P."/>
        </authorList>
    </citation>
    <scope>NUCLEOTIDE SEQUENCE [LARGE SCALE GENOMIC DNA]</scope>
    <source>
        <strain evidence="15 16">GH-12</strain>
    </source>
</reference>
<dbReference type="InterPro" id="IPR024111">
    <property type="entry name" value="PEX5/PEX5L"/>
</dbReference>
<feature type="repeat" description="TPR" evidence="12">
    <location>
        <begin position="607"/>
        <end position="640"/>
    </location>
</feature>
<keyword evidence="9 14" id="KW-1133">Transmembrane helix</keyword>
<dbReference type="Proteomes" id="UP001383192">
    <property type="component" value="Unassembled WGS sequence"/>
</dbReference>
<keyword evidence="5" id="KW-0963">Cytoplasm</keyword>
<dbReference type="PANTHER" id="PTHR10130">
    <property type="entry name" value="PEROXISOMAL TARGETING SIGNAL 1 RECEPTOR PEX5"/>
    <property type="match status" value="1"/>
</dbReference>
<dbReference type="PANTHER" id="PTHR10130:SF0">
    <property type="entry name" value="GH08708P"/>
    <property type="match status" value="1"/>
</dbReference>
<evidence type="ECO:0000256" key="11">
    <source>
        <dbReference type="ARBA" id="ARBA00023140"/>
    </source>
</evidence>
<evidence type="ECO:0000313" key="16">
    <source>
        <dbReference type="Proteomes" id="UP001383192"/>
    </source>
</evidence>
<evidence type="ECO:0000256" key="10">
    <source>
        <dbReference type="ARBA" id="ARBA00023136"/>
    </source>
</evidence>
<feature type="region of interest" description="Disordered" evidence="13">
    <location>
        <begin position="40"/>
        <end position="59"/>
    </location>
</feature>
<keyword evidence="7" id="KW-0677">Repeat</keyword>
<comment type="subcellular location">
    <subcellularLocation>
        <location evidence="3">Cytoplasm</location>
    </subcellularLocation>
    <subcellularLocation>
        <location evidence="1">Membrane</location>
        <topology evidence="1">Multi-pass membrane protein</topology>
    </subcellularLocation>
    <subcellularLocation>
        <location evidence="2">Peroxisome</location>
    </subcellularLocation>
</comment>
<feature type="repeat" description="TPR" evidence="12">
    <location>
        <begin position="428"/>
        <end position="461"/>
    </location>
</feature>
<dbReference type="InterPro" id="IPR011990">
    <property type="entry name" value="TPR-like_helical_dom_sf"/>
</dbReference>
<evidence type="ECO:0000256" key="6">
    <source>
        <dbReference type="ARBA" id="ARBA00022692"/>
    </source>
</evidence>